<evidence type="ECO:0000256" key="2">
    <source>
        <dbReference type="ARBA" id="ARBA00011576"/>
    </source>
</evidence>
<evidence type="ECO:0000313" key="5">
    <source>
        <dbReference type="EMBL" id="HAE4731634.1"/>
    </source>
</evidence>
<organism evidence="5">
    <name type="scientific">Salmonella enterica subsp. VII serovar 40:z4,z24:[z39]</name>
    <dbReference type="NCBI Taxonomy" id="1967625"/>
    <lineage>
        <taxon>Bacteria</taxon>
        <taxon>Pseudomonadati</taxon>
        <taxon>Pseudomonadota</taxon>
        <taxon>Gammaproteobacteria</taxon>
        <taxon>Enterobacterales</taxon>
        <taxon>Enterobacteriaceae</taxon>
        <taxon>Salmonella</taxon>
    </lineage>
</organism>
<evidence type="ECO:0000259" key="4">
    <source>
        <dbReference type="Pfam" id="PF00563"/>
    </source>
</evidence>
<comment type="subunit">
    <text evidence="2">Interacts with FlhD in the FlhC(2)FlhD(4) heterohexamer, inhibiting its ability to activate transcription.</text>
</comment>
<evidence type="ECO:0000256" key="1">
    <source>
        <dbReference type="ARBA" id="ARBA00010927"/>
    </source>
</evidence>
<comment type="similarity">
    <text evidence="1">Belongs to the YdiV family.</text>
</comment>
<reference evidence="5" key="2">
    <citation type="submission" date="2018-07" db="EMBL/GenBank/DDBJ databases">
        <authorList>
            <consortium name="NCBI Pathogen Detection Project"/>
        </authorList>
    </citation>
    <scope>NUCLEOTIDE SEQUENCE</scope>
    <source>
        <strain evidence="5">5039-68</strain>
    </source>
</reference>
<dbReference type="InterPro" id="IPR035919">
    <property type="entry name" value="EAL_sf"/>
</dbReference>
<sequence length="236" mass="26377">MIASLDELYHSELFFLPAMDKNARLVGLEIIATFATEDGVVRMPTELVSPRLSVEEQYCLFVEKLALLETCQHFFIQHKLIAWLNLPPVISDLLLDSELFSRAARFPFLELAINESYPGLNQGKENETLANLAMHFPLMLANFGAGEASIKAIFDGLFKRVMLDKNFIQQRAEMVSFEPFMHAIVAQISSSCESLMIAGIDNEAMFARAVPLGFSALQGGLWPPVPVSQLIKLVQR</sequence>
<dbReference type="Pfam" id="PF00563">
    <property type="entry name" value="EAL"/>
    <property type="match status" value="1"/>
</dbReference>
<protein>
    <recommendedName>
        <fullName evidence="3">Anti-FlhC(2)FlhD(4) factor YdiV</fullName>
    </recommendedName>
</protein>
<dbReference type="SUPFAM" id="SSF141868">
    <property type="entry name" value="EAL domain-like"/>
    <property type="match status" value="1"/>
</dbReference>
<feature type="domain" description="EAL" evidence="4">
    <location>
        <begin position="98"/>
        <end position="221"/>
    </location>
</feature>
<dbReference type="EMBL" id="DAASAS010000004">
    <property type="protein sequence ID" value="HAE4731634.1"/>
    <property type="molecule type" value="Genomic_DNA"/>
</dbReference>
<dbReference type="Gene3D" id="3.20.20.450">
    <property type="entry name" value="EAL domain"/>
    <property type="match status" value="1"/>
</dbReference>
<comment type="caution">
    <text evidence="5">The sequence shown here is derived from an EMBL/GenBank/DDBJ whole genome shotgun (WGS) entry which is preliminary data.</text>
</comment>
<reference evidence="5" key="1">
    <citation type="journal article" date="2018" name="Genome Biol.">
        <title>SKESA: strategic k-mer extension for scrupulous assemblies.</title>
        <authorList>
            <person name="Souvorov A."/>
            <person name="Agarwala R."/>
            <person name="Lipman D.J."/>
        </authorList>
    </citation>
    <scope>NUCLEOTIDE SEQUENCE</scope>
    <source>
        <strain evidence="5">5039-68</strain>
    </source>
</reference>
<dbReference type="InterPro" id="IPR001633">
    <property type="entry name" value="EAL_dom"/>
</dbReference>
<proteinExistence type="inferred from homology"/>
<name>A0A731TFC5_SALEE</name>
<gene>
    <name evidence="5" type="primary">ydiV</name>
    <name evidence="5" type="ORF">GND13_000804</name>
</gene>
<accession>A0A731TFC5</accession>
<dbReference type="AlphaFoldDB" id="A0A731TFC5"/>
<evidence type="ECO:0000256" key="3">
    <source>
        <dbReference type="ARBA" id="ARBA00018009"/>
    </source>
</evidence>